<evidence type="ECO:0000256" key="4">
    <source>
        <dbReference type="ARBA" id="ARBA00010211"/>
    </source>
</evidence>
<name>A0A3S9N025_9FLAO</name>
<evidence type="ECO:0000256" key="2">
    <source>
        <dbReference type="ARBA" id="ARBA00001946"/>
    </source>
</evidence>
<evidence type="ECO:0000256" key="14">
    <source>
        <dbReference type="PIRSR" id="PIRSR605959-3"/>
    </source>
</evidence>
<dbReference type="UniPathway" id="UPA00139">
    <property type="reaction ID" value="UER00341"/>
</dbReference>
<dbReference type="EMBL" id="CP034549">
    <property type="protein sequence ID" value="AZQ44739.1"/>
    <property type="molecule type" value="Genomic_DNA"/>
</dbReference>
<keyword evidence="6 14" id="KW-0479">Metal-binding</keyword>
<keyword evidence="10" id="KW-0828">Tyrosine catabolism</keyword>
<dbReference type="PANTHER" id="PTHR43069:SF2">
    <property type="entry name" value="FUMARYLACETOACETASE"/>
    <property type="match status" value="1"/>
</dbReference>
<feature type="binding site" evidence="13">
    <location>
        <position position="356"/>
    </location>
    <ligand>
        <name>substrate</name>
    </ligand>
</feature>
<comment type="cofactor">
    <cofactor evidence="2 14">
        <name>Mg(2+)</name>
        <dbReference type="ChEBI" id="CHEBI:18420"/>
    </cofactor>
</comment>
<feature type="binding site" evidence="14">
    <location>
        <position position="241"/>
    </location>
    <ligand>
        <name>Mg(2+)</name>
        <dbReference type="ChEBI" id="CHEBI:18420"/>
    </ligand>
</feature>
<evidence type="ECO:0000256" key="11">
    <source>
        <dbReference type="ARBA" id="ARBA00023232"/>
    </source>
</evidence>
<dbReference type="EC" id="3.7.1.2" evidence="5"/>
<dbReference type="Gene3D" id="2.30.30.230">
    <property type="entry name" value="Fumarylacetoacetase, N-terminal domain"/>
    <property type="match status" value="1"/>
</dbReference>
<evidence type="ECO:0000256" key="10">
    <source>
        <dbReference type="ARBA" id="ARBA00022878"/>
    </source>
</evidence>
<feature type="domain" description="Fumarylacetoacetase-like C-terminal" evidence="15">
    <location>
        <begin position="133"/>
        <end position="418"/>
    </location>
</feature>
<dbReference type="InterPro" id="IPR005959">
    <property type="entry name" value="Fumarylacetoacetase"/>
</dbReference>
<dbReference type="RefSeq" id="WP_126448454.1">
    <property type="nucleotide sequence ID" value="NZ_CP034549.1"/>
</dbReference>
<comment type="cofactor">
    <cofactor evidence="1 14">
        <name>Ca(2+)</name>
        <dbReference type="ChEBI" id="CHEBI:29108"/>
    </cofactor>
</comment>
<dbReference type="InterPro" id="IPR036462">
    <property type="entry name" value="Fumarylacetoacetase_N_sf"/>
</dbReference>
<keyword evidence="11" id="KW-0585">Phenylalanine catabolism</keyword>
<gene>
    <name evidence="17" type="primary">fahA</name>
    <name evidence="17" type="ORF">EJ995_11010</name>
</gene>
<feature type="binding site" evidence="13">
    <location>
        <position position="252"/>
    </location>
    <ligand>
        <name>substrate</name>
    </ligand>
</feature>
<feature type="binding site" evidence="14">
    <location>
        <position position="241"/>
    </location>
    <ligand>
        <name>Ca(2+)</name>
        <dbReference type="ChEBI" id="CHEBI:29108"/>
    </ligand>
</feature>
<feature type="binding site" evidence="14">
    <location>
        <position position="261"/>
    </location>
    <ligand>
        <name>Mg(2+)</name>
        <dbReference type="ChEBI" id="CHEBI:18420"/>
    </ligand>
</feature>
<evidence type="ECO:0000256" key="1">
    <source>
        <dbReference type="ARBA" id="ARBA00001913"/>
    </source>
</evidence>
<evidence type="ECO:0000313" key="18">
    <source>
        <dbReference type="Proteomes" id="UP000279600"/>
    </source>
</evidence>
<dbReference type="GO" id="GO:1902000">
    <property type="term" value="P:homogentisate catabolic process"/>
    <property type="evidence" value="ECO:0007669"/>
    <property type="project" value="TreeGrafter"/>
</dbReference>
<dbReference type="Proteomes" id="UP000279600">
    <property type="component" value="Chromosome"/>
</dbReference>
<accession>A0A3S9N025</accession>
<evidence type="ECO:0000256" key="13">
    <source>
        <dbReference type="PIRSR" id="PIRSR605959-2"/>
    </source>
</evidence>
<dbReference type="GO" id="GO:0046872">
    <property type="term" value="F:metal ion binding"/>
    <property type="evidence" value="ECO:0007669"/>
    <property type="project" value="UniProtKB-KW"/>
</dbReference>
<dbReference type="NCBIfam" id="TIGR01266">
    <property type="entry name" value="fum_ac_acetase"/>
    <property type="match status" value="1"/>
</dbReference>
<evidence type="ECO:0000259" key="15">
    <source>
        <dbReference type="Pfam" id="PF01557"/>
    </source>
</evidence>
<protein>
    <recommendedName>
        <fullName evidence="5">fumarylacetoacetase</fullName>
        <ecNumber evidence="5">3.7.1.2</ecNumber>
    </recommendedName>
</protein>
<keyword evidence="8 14" id="KW-0106">Calcium</keyword>
<evidence type="ECO:0000256" key="9">
    <source>
        <dbReference type="ARBA" id="ARBA00022842"/>
    </source>
</evidence>
<dbReference type="OrthoDB" id="3766879at2"/>
<dbReference type="SUPFAM" id="SSF56529">
    <property type="entry name" value="FAH"/>
    <property type="match status" value="1"/>
</dbReference>
<evidence type="ECO:0000256" key="5">
    <source>
        <dbReference type="ARBA" id="ARBA00012094"/>
    </source>
</evidence>
<dbReference type="Gene3D" id="3.90.850.10">
    <property type="entry name" value="Fumarylacetoacetase-like, C-terminal domain"/>
    <property type="match status" value="1"/>
</dbReference>
<feature type="domain" description="Fumarylacetoacetase N-terminal" evidence="16">
    <location>
        <begin position="24"/>
        <end position="126"/>
    </location>
</feature>
<feature type="binding site" evidence="13">
    <location>
        <position position="150"/>
    </location>
    <ligand>
        <name>substrate</name>
    </ligand>
</feature>
<feature type="binding site" evidence="14">
    <location>
        <position position="207"/>
    </location>
    <ligand>
        <name>Ca(2+)</name>
        <dbReference type="ChEBI" id="CHEBI:29108"/>
    </ligand>
</feature>
<dbReference type="AlphaFoldDB" id="A0A3S9N025"/>
<feature type="binding site" evidence="14">
    <location>
        <position position="134"/>
    </location>
    <ligand>
        <name>Ca(2+)</name>
        <dbReference type="ChEBI" id="CHEBI:29108"/>
    </ligand>
</feature>
<dbReference type="GO" id="GO:0004334">
    <property type="term" value="F:fumarylacetoacetase activity"/>
    <property type="evidence" value="ECO:0007669"/>
    <property type="project" value="UniProtKB-EC"/>
</dbReference>
<dbReference type="GO" id="GO:0006572">
    <property type="term" value="P:L-tyrosine catabolic process"/>
    <property type="evidence" value="ECO:0007669"/>
    <property type="project" value="UniProtKB-KW"/>
</dbReference>
<feature type="binding site" evidence="14">
    <location>
        <position position="209"/>
    </location>
    <ligand>
        <name>Ca(2+)</name>
        <dbReference type="ChEBI" id="CHEBI:29108"/>
    </ligand>
</feature>
<keyword evidence="7 17" id="KW-0378">Hydrolase</keyword>
<evidence type="ECO:0000313" key="17">
    <source>
        <dbReference type="EMBL" id="AZQ44739.1"/>
    </source>
</evidence>
<organism evidence="17 18">
    <name type="scientific">Nonlabens ponticola</name>
    <dbReference type="NCBI Taxonomy" id="2496866"/>
    <lineage>
        <taxon>Bacteria</taxon>
        <taxon>Pseudomonadati</taxon>
        <taxon>Bacteroidota</taxon>
        <taxon>Flavobacteriia</taxon>
        <taxon>Flavobacteriales</taxon>
        <taxon>Flavobacteriaceae</taxon>
        <taxon>Nonlabens</taxon>
    </lineage>
</organism>
<comment type="pathway">
    <text evidence="3">Amino-acid degradation; L-phenylalanine degradation; acetoacetate and fumarate from L-phenylalanine: step 6/6.</text>
</comment>
<evidence type="ECO:0000256" key="3">
    <source>
        <dbReference type="ARBA" id="ARBA00004782"/>
    </source>
</evidence>
<feature type="binding site" evidence="13">
    <location>
        <position position="136"/>
    </location>
    <ligand>
        <name>substrate</name>
    </ligand>
</feature>
<dbReference type="InterPro" id="IPR036663">
    <property type="entry name" value="Fumarylacetoacetase_C_sf"/>
</dbReference>
<dbReference type="SUPFAM" id="SSF63433">
    <property type="entry name" value="Fumarylacetoacetate hydrolase, FAH, N-terminal domain"/>
    <property type="match status" value="1"/>
</dbReference>
<reference evidence="17 18" key="1">
    <citation type="submission" date="2018-12" db="EMBL/GenBank/DDBJ databases">
        <title>Complete genome of Nonlabens sp. MJ115.</title>
        <authorList>
            <person name="Choi H.S."/>
            <person name="Jung J."/>
        </authorList>
    </citation>
    <scope>NUCLEOTIDE SEQUENCE [LARGE SCALE GENOMIC DNA]</scope>
    <source>
        <strain evidence="17 18">MJ115</strain>
    </source>
</reference>
<sequence>MSNTDNKQTQSWIHIPAESDFTIHNFPYGVCEKSNGLIACCTRLGDTVINLNQLLKLGYLKAVALPENVFQGTTLNEFISQGRHKWKALRSRLITIFDKNNLELQHNIQDRESICTPITDVKMLIPIKVGDYTDFYSSKEHATNVGKMFRPDEPPLKPNWTHMPIAYHGRSSTIVTTKEKIRRPLGQIVNHESHVPELAFTKALDIELEMGFITSDANLIGEPVPVNKAHEFIFGMVLLNDWSARDIQKWEYVPLGPFLGKNFATSISPWIVTMDALENFKTDLPVKNHTPLEYLKKHNDFTYDINLEVDIISSGLSTTIIKSNYKYLYWSISQQLAHHTINGCKVNAGDLMGSGTISGSDQGSFGSLLELSWAGSKLIKLDDGTTRTYLEDMDIVVMRGKCERDGIRIGFGELSNQIISGTPMPDSSSKD</sequence>
<dbReference type="Pfam" id="PF01557">
    <property type="entry name" value="FAA_hydrolase"/>
    <property type="match status" value="1"/>
</dbReference>
<comment type="similarity">
    <text evidence="4">Belongs to the FAH family.</text>
</comment>
<evidence type="ECO:0000256" key="6">
    <source>
        <dbReference type="ARBA" id="ARBA00022723"/>
    </source>
</evidence>
<feature type="binding site" evidence="14">
    <location>
        <position position="265"/>
    </location>
    <ligand>
        <name>Mg(2+)</name>
        <dbReference type="ChEBI" id="CHEBI:18420"/>
    </ligand>
</feature>
<feature type="active site" description="Proton acceptor" evidence="12">
    <location>
        <position position="141"/>
    </location>
</feature>
<dbReference type="InterPro" id="IPR015377">
    <property type="entry name" value="Fumarylacetoacetase_N"/>
</dbReference>
<evidence type="ECO:0000256" key="8">
    <source>
        <dbReference type="ARBA" id="ARBA00022837"/>
    </source>
</evidence>
<dbReference type="FunFam" id="3.90.850.10:FF:000004">
    <property type="entry name" value="Fumarylacetoacetase"/>
    <property type="match status" value="1"/>
</dbReference>
<dbReference type="Pfam" id="PF09298">
    <property type="entry name" value="FAA_hydrolase_N"/>
    <property type="match status" value="1"/>
</dbReference>
<evidence type="ECO:0000256" key="7">
    <source>
        <dbReference type="ARBA" id="ARBA00022801"/>
    </source>
</evidence>
<feature type="binding site" evidence="13">
    <location>
        <position position="248"/>
    </location>
    <ligand>
        <name>substrate</name>
    </ligand>
</feature>
<dbReference type="PANTHER" id="PTHR43069">
    <property type="entry name" value="FUMARYLACETOACETASE"/>
    <property type="match status" value="1"/>
</dbReference>
<dbReference type="KEGG" id="noj:EJ995_11010"/>
<keyword evidence="18" id="KW-1185">Reference proteome</keyword>
<proteinExistence type="inferred from homology"/>
<evidence type="ECO:0000256" key="12">
    <source>
        <dbReference type="PIRSR" id="PIRSR605959-1"/>
    </source>
</evidence>
<dbReference type="InterPro" id="IPR011234">
    <property type="entry name" value="Fumarylacetoacetase-like_C"/>
</dbReference>
<evidence type="ECO:0000259" key="16">
    <source>
        <dbReference type="Pfam" id="PF09298"/>
    </source>
</evidence>
<dbReference type="GO" id="GO:0006559">
    <property type="term" value="P:L-phenylalanine catabolic process"/>
    <property type="evidence" value="ECO:0007669"/>
    <property type="project" value="UniProtKB-UniPathway"/>
</dbReference>
<keyword evidence="9 14" id="KW-0460">Magnesium</keyword>